<dbReference type="Proteomes" id="UP000800038">
    <property type="component" value="Unassembled WGS sequence"/>
</dbReference>
<proteinExistence type="predicted"/>
<organism evidence="1 2">
    <name type="scientific">Clathrospora elynae</name>
    <dbReference type="NCBI Taxonomy" id="706981"/>
    <lineage>
        <taxon>Eukaryota</taxon>
        <taxon>Fungi</taxon>
        <taxon>Dikarya</taxon>
        <taxon>Ascomycota</taxon>
        <taxon>Pezizomycotina</taxon>
        <taxon>Dothideomycetes</taxon>
        <taxon>Pleosporomycetidae</taxon>
        <taxon>Pleosporales</taxon>
        <taxon>Diademaceae</taxon>
        <taxon>Clathrospora</taxon>
    </lineage>
</organism>
<gene>
    <name evidence="1" type="ORF">EJ02DRAFT_459069</name>
</gene>
<evidence type="ECO:0000313" key="1">
    <source>
        <dbReference type="EMBL" id="KAF1937002.1"/>
    </source>
</evidence>
<sequence length="202" mass="22374">MATTIHMNSLNHPWPTAFIQSQDTVTLIQVHRQLARYLQTCSLPPNSLAYTEKLQTMQRIGNSLEASGVQSTGVLYLEPGDGVQDVNLQAPAQPVVVQLQAPQQVLVQQQPAPQPIVVQQQTAPQVIYQKQAPQQVIYQQEQPQVINIPATAPAAQYIIQQAPVEQVVDGGYGRPQITYSTHRFLGPRITELDSDSDLDLDY</sequence>
<keyword evidence="2" id="KW-1185">Reference proteome</keyword>
<protein>
    <submittedName>
        <fullName evidence="1">Uncharacterized protein</fullName>
    </submittedName>
</protein>
<reference evidence="1" key="1">
    <citation type="journal article" date="2020" name="Stud. Mycol.">
        <title>101 Dothideomycetes genomes: a test case for predicting lifestyles and emergence of pathogens.</title>
        <authorList>
            <person name="Haridas S."/>
            <person name="Albert R."/>
            <person name="Binder M."/>
            <person name="Bloem J."/>
            <person name="Labutti K."/>
            <person name="Salamov A."/>
            <person name="Andreopoulos B."/>
            <person name="Baker S."/>
            <person name="Barry K."/>
            <person name="Bills G."/>
            <person name="Bluhm B."/>
            <person name="Cannon C."/>
            <person name="Castanera R."/>
            <person name="Culley D."/>
            <person name="Daum C."/>
            <person name="Ezra D."/>
            <person name="Gonzalez J."/>
            <person name="Henrissat B."/>
            <person name="Kuo A."/>
            <person name="Liang C."/>
            <person name="Lipzen A."/>
            <person name="Lutzoni F."/>
            <person name="Magnuson J."/>
            <person name="Mondo S."/>
            <person name="Nolan M."/>
            <person name="Ohm R."/>
            <person name="Pangilinan J."/>
            <person name="Park H.-J."/>
            <person name="Ramirez L."/>
            <person name="Alfaro M."/>
            <person name="Sun H."/>
            <person name="Tritt A."/>
            <person name="Yoshinaga Y."/>
            <person name="Zwiers L.-H."/>
            <person name="Turgeon B."/>
            <person name="Goodwin S."/>
            <person name="Spatafora J."/>
            <person name="Crous P."/>
            <person name="Grigoriev I."/>
        </authorList>
    </citation>
    <scope>NUCLEOTIDE SEQUENCE</scope>
    <source>
        <strain evidence="1">CBS 161.51</strain>
    </source>
</reference>
<dbReference type="EMBL" id="ML976158">
    <property type="protein sequence ID" value="KAF1937002.1"/>
    <property type="molecule type" value="Genomic_DNA"/>
</dbReference>
<accession>A0A6A5SAF5</accession>
<dbReference type="AlphaFoldDB" id="A0A6A5SAF5"/>
<name>A0A6A5SAF5_9PLEO</name>
<evidence type="ECO:0000313" key="2">
    <source>
        <dbReference type="Proteomes" id="UP000800038"/>
    </source>
</evidence>